<dbReference type="KEGG" id="spet:CEP67_04055"/>
<accession>A0A1Z3TZP5</accession>
<reference evidence="2 3" key="1">
    <citation type="submission" date="2017-09" db="EMBL/GenBank/DDBJ databases">
        <title>Bacterial strain isolated from the female urinary microbiota.</title>
        <authorList>
            <person name="Thomas-White K."/>
            <person name="Kumar N."/>
            <person name="Forster S."/>
            <person name="Putonti C."/>
            <person name="Lawley T."/>
            <person name="Wolfe A.J."/>
        </authorList>
    </citation>
    <scope>NUCLEOTIDE SEQUENCE [LARGE SCALE GENOMIC DNA]</scope>
    <source>
        <strain evidence="2 3">UMB0834</strain>
    </source>
</reference>
<dbReference type="RefSeq" id="WP_070503519.1">
    <property type="nucleotide sequence ID" value="NZ_CP022096.2"/>
</dbReference>
<name>A0A1Z3TZP5_9STAP</name>
<dbReference type="AlphaFoldDB" id="A0A1Z3TZP5"/>
<evidence type="ECO:0000256" key="1">
    <source>
        <dbReference type="SAM" id="Phobius"/>
    </source>
</evidence>
<feature type="transmembrane region" description="Helical" evidence="1">
    <location>
        <begin position="144"/>
        <end position="166"/>
    </location>
</feature>
<evidence type="ECO:0000313" key="3">
    <source>
        <dbReference type="Proteomes" id="UP000235748"/>
    </source>
</evidence>
<keyword evidence="1" id="KW-1133">Transmembrane helix</keyword>
<gene>
    <name evidence="2" type="ORF">CJ235_10175</name>
</gene>
<feature type="transmembrane region" description="Helical" evidence="1">
    <location>
        <begin position="94"/>
        <end position="124"/>
    </location>
</feature>
<dbReference type="EMBL" id="PNGG01000006">
    <property type="protein sequence ID" value="PMC17727.1"/>
    <property type="molecule type" value="Genomic_DNA"/>
</dbReference>
<comment type="caution">
    <text evidence="2">The sequence shown here is derived from an EMBL/GenBank/DDBJ whole genome shotgun (WGS) entry which is preliminary data.</text>
</comment>
<organism evidence="2 3">
    <name type="scientific">Staphylococcus pettenkoferi</name>
    <dbReference type="NCBI Taxonomy" id="170573"/>
    <lineage>
        <taxon>Bacteria</taxon>
        <taxon>Bacillati</taxon>
        <taxon>Bacillota</taxon>
        <taxon>Bacilli</taxon>
        <taxon>Bacillales</taxon>
        <taxon>Staphylococcaceae</taxon>
        <taxon>Staphylococcus</taxon>
    </lineage>
</organism>
<proteinExistence type="predicted"/>
<evidence type="ECO:0000313" key="2">
    <source>
        <dbReference type="EMBL" id="PMC17727.1"/>
    </source>
</evidence>
<dbReference type="GeneID" id="42042993"/>
<dbReference type="STRING" id="170573.GCA_001076995_00170"/>
<dbReference type="Proteomes" id="UP000235748">
    <property type="component" value="Unassembled WGS sequence"/>
</dbReference>
<keyword evidence="1" id="KW-0812">Transmembrane</keyword>
<protein>
    <submittedName>
        <fullName evidence="2">DUF1700 domain-containing protein</fullName>
    </submittedName>
</protein>
<keyword evidence="1" id="KW-0472">Membrane</keyword>
<sequence length="186" mass="21537">MDKITFLNELEQELHRLSKYKRDLKMFEYERYFFDEEQKGKNEYQIVGELPAPKQIAKDIMVNDDLKKAEFEPTMKNVMRALSTSFSVSLLSSIILLIPIVIIAILFIGLLLLGCGFIVTPLILLLNGVMNDNLSMALSNYLFTFAYVGIGLMIIAVVLSLTHVLYRYIIKYLRWNNDKMKRRALT</sequence>